<feature type="compositionally biased region" description="Basic and acidic residues" evidence="1">
    <location>
        <begin position="153"/>
        <end position="177"/>
    </location>
</feature>
<sequence length="498" mass="55187">MDNKEVTQEGGPKESHSLPLGSLRREMDSLDDFEHLGHDSSPLKESGTGDLLSGLKTAARDELGMINKGDDKAATAANPAELSSFDPLQSALFDRKMDSNLLEMGDNFPDRKEGDAKLDKFLEEMTSFAPPKHEEPPEIPDKDDGKTATQHFMDVEREPIQPKKPDATNDLLEKYSDSEPDNDDDFKPSKYEDFPKKAELPESFGSTDNFKTDAFKDLDELEPQLPQKDYPLEPAPAPPKEVKPEPVKTTPEPAKKLPEKEEVCKADSKPKKAAVIDAEAIFCKMGLGLVSERERFEVSAPTRSTCPRSWGHSPKSPAPSIGSITATLAQLIAVSAVEHLRALVGVRRKRSEFGVVAAMVEDVKNVANAFVDDVLNGVSNEMSKKGGGDDKSRQRFLRPGKTINRHYLIAIYRFWPDDRHRRRYVTCGPKKTRIFSSGPPEAEPEDVVPSKQWIRGEGVPHDKRAILKGIGSRGTQILVNLATIVLQYTSDNSFCPRT</sequence>
<proteinExistence type="predicted"/>
<feature type="region of interest" description="Disordered" evidence="1">
    <location>
        <begin position="121"/>
        <end position="263"/>
    </location>
</feature>
<feature type="compositionally biased region" description="Basic and acidic residues" evidence="1">
    <location>
        <begin position="131"/>
        <end position="146"/>
    </location>
</feature>
<feature type="compositionally biased region" description="Basic and acidic residues" evidence="1">
    <location>
        <begin position="253"/>
        <end position="263"/>
    </location>
</feature>
<feature type="region of interest" description="Disordered" evidence="1">
    <location>
        <begin position="1"/>
        <end position="51"/>
    </location>
</feature>
<keyword evidence="3" id="KW-1185">Reference proteome</keyword>
<name>A0A8J6HIL7_TENMO</name>
<evidence type="ECO:0000256" key="1">
    <source>
        <dbReference type="SAM" id="MobiDB-lite"/>
    </source>
</evidence>
<evidence type="ECO:0000313" key="2">
    <source>
        <dbReference type="EMBL" id="KAH0814982.1"/>
    </source>
</evidence>
<evidence type="ECO:0000313" key="3">
    <source>
        <dbReference type="Proteomes" id="UP000719412"/>
    </source>
</evidence>
<protein>
    <submittedName>
        <fullName evidence="2">Uncharacterized protein</fullName>
    </submittedName>
</protein>
<comment type="caution">
    <text evidence="2">The sequence shown here is derived from an EMBL/GenBank/DDBJ whole genome shotgun (WGS) entry which is preliminary data.</text>
</comment>
<feature type="compositionally biased region" description="Basic and acidic residues" evidence="1">
    <location>
        <begin position="1"/>
        <end position="16"/>
    </location>
</feature>
<feature type="compositionally biased region" description="Basic and acidic residues" evidence="1">
    <location>
        <begin position="185"/>
        <end position="200"/>
    </location>
</feature>
<accession>A0A8J6HIL7</accession>
<reference evidence="2" key="2">
    <citation type="submission" date="2021-08" db="EMBL/GenBank/DDBJ databases">
        <authorList>
            <person name="Eriksson T."/>
        </authorList>
    </citation>
    <scope>NUCLEOTIDE SEQUENCE</scope>
    <source>
        <strain evidence="2">Stoneville</strain>
        <tissue evidence="2">Whole head</tissue>
    </source>
</reference>
<dbReference type="AlphaFoldDB" id="A0A8J6HIL7"/>
<gene>
    <name evidence="2" type="ORF">GEV33_007808</name>
</gene>
<dbReference type="EMBL" id="JABDTM020023691">
    <property type="protein sequence ID" value="KAH0814982.1"/>
    <property type="molecule type" value="Genomic_DNA"/>
</dbReference>
<feature type="compositionally biased region" description="Basic and acidic residues" evidence="1">
    <location>
        <begin position="23"/>
        <end position="42"/>
    </location>
</feature>
<reference evidence="2" key="1">
    <citation type="journal article" date="2020" name="J Insects Food Feed">
        <title>The yellow mealworm (Tenebrio molitor) genome: a resource for the emerging insects as food and feed industry.</title>
        <authorList>
            <person name="Eriksson T."/>
            <person name="Andere A."/>
            <person name="Kelstrup H."/>
            <person name="Emery V."/>
            <person name="Picard C."/>
        </authorList>
    </citation>
    <scope>NUCLEOTIDE SEQUENCE</scope>
    <source>
        <strain evidence="2">Stoneville</strain>
        <tissue evidence="2">Whole head</tissue>
    </source>
</reference>
<organism evidence="2 3">
    <name type="scientific">Tenebrio molitor</name>
    <name type="common">Yellow mealworm beetle</name>
    <dbReference type="NCBI Taxonomy" id="7067"/>
    <lineage>
        <taxon>Eukaryota</taxon>
        <taxon>Metazoa</taxon>
        <taxon>Ecdysozoa</taxon>
        <taxon>Arthropoda</taxon>
        <taxon>Hexapoda</taxon>
        <taxon>Insecta</taxon>
        <taxon>Pterygota</taxon>
        <taxon>Neoptera</taxon>
        <taxon>Endopterygota</taxon>
        <taxon>Coleoptera</taxon>
        <taxon>Polyphaga</taxon>
        <taxon>Cucujiformia</taxon>
        <taxon>Tenebrionidae</taxon>
        <taxon>Tenebrio</taxon>
    </lineage>
</organism>
<dbReference type="Proteomes" id="UP000719412">
    <property type="component" value="Unassembled WGS sequence"/>
</dbReference>